<evidence type="ECO:0000313" key="2">
    <source>
        <dbReference type="EMBL" id="WNQ12896.1"/>
    </source>
</evidence>
<dbReference type="Proteomes" id="UP001305702">
    <property type="component" value="Chromosome"/>
</dbReference>
<dbReference type="RefSeq" id="WP_315606675.1">
    <property type="nucleotide sequence ID" value="NZ_CP130318.1"/>
</dbReference>
<feature type="transmembrane region" description="Helical" evidence="1">
    <location>
        <begin position="53"/>
        <end position="75"/>
    </location>
</feature>
<sequence length="196" mass="21452">MVFDGILISLIVALFRGGSFRSFAGLRLKYGWVFPGLLVLQLAVFHFQSGYAWVAVISPYSFIGVYLVGLLFLWLNRDQPGFMVIAAGVLLNFIVIAANGGRMPVSLEAASILDPYFVEILKNGVLYGKHQALTEATHLGFLGDIIPLTKPYPRSQVISIGDVVMNIGIFFFIQQLLLPRHPKEEPTPAAGEVVSG</sequence>
<keyword evidence="3" id="KW-1185">Reference proteome</keyword>
<feature type="transmembrane region" description="Helical" evidence="1">
    <location>
        <begin position="82"/>
        <end position="101"/>
    </location>
</feature>
<feature type="transmembrane region" description="Helical" evidence="1">
    <location>
        <begin position="30"/>
        <end position="47"/>
    </location>
</feature>
<protein>
    <submittedName>
        <fullName evidence="2">DUF5317 domain-containing protein</fullName>
    </submittedName>
</protein>
<dbReference type="AlphaFoldDB" id="A0AA96RGW0"/>
<proteinExistence type="predicted"/>
<evidence type="ECO:0000313" key="3">
    <source>
        <dbReference type="Proteomes" id="UP001305702"/>
    </source>
</evidence>
<feature type="transmembrane region" description="Helical" evidence="1">
    <location>
        <begin position="6"/>
        <end position="23"/>
    </location>
</feature>
<gene>
    <name evidence="2" type="ORF">MJA45_07650</name>
</gene>
<dbReference type="EMBL" id="CP130318">
    <property type="protein sequence ID" value="WNQ12896.1"/>
    <property type="molecule type" value="Genomic_DNA"/>
</dbReference>
<organism evidence="2 3">
    <name type="scientific">Paenibacillus aurantius</name>
    <dbReference type="NCBI Taxonomy" id="2918900"/>
    <lineage>
        <taxon>Bacteria</taxon>
        <taxon>Bacillati</taxon>
        <taxon>Bacillota</taxon>
        <taxon>Bacilli</taxon>
        <taxon>Bacillales</taxon>
        <taxon>Paenibacillaceae</taxon>
        <taxon>Paenibacillus</taxon>
    </lineage>
</organism>
<dbReference type="InterPro" id="IPR035168">
    <property type="entry name" value="DUF5317"/>
</dbReference>
<accession>A0AA96RGW0</accession>
<evidence type="ECO:0000256" key="1">
    <source>
        <dbReference type="SAM" id="Phobius"/>
    </source>
</evidence>
<name>A0AA96RGW0_9BACL</name>
<keyword evidence="1" id="KW-1133">Transmembrane helix</keyword>
<keyword evidence="1" id="KW-0812">Transmembrane</keyword>
<dbReference type="Pfam" id="PF17248">
    <property type="entry name" value="DUF5317"/>
    <property type="match status" value="1"/>
</dbReference>
<keyword evidence="1" id="KW-0472">Membrane</keyword>
<reference evidence="2 3" key="1">
    <citation type="submission" date="2022-02" db="EMBL/GenBank/DDBJ databases">
        <title>Paenibacillus sp. MBLB1776 Whole Genome Shotgun Sequencing.</title>
        <authorList>
            <person name="Hwang C.Y."/>
            <person name="Cho E.-S."/>
            <person name="Seo M.-J."/>
        </authorList>
    </citation>
    <scope>NUCLEOTIDE SEQUENCE [LARGE SCALE GENOMIC DNA]</scope>
    <source>
        <strain evidence="2 3">MBLB1776</strain>
    </source>
</reference>
<dbReference type="KEGG" id="paun:MJA45_07650"/>